<sequence>MKEAQDNKRMEYSDHNEEDMRIEKMMREIEGMDQSKIYKEFLVDGALVACQYGKKVIKLKKGSSSFTYVGCDEVLTDKDRPTGTCGVCHAPQIFGNPGLEKKQKVIPANESISGKQISDYGPECMMELSQVWQGTEKEMLVWDIGDQTYHSIPTNESFLVCKYGGGCIYPIDSGQKIEN</sequence>
<organism evidence="1 2">
    <name type="scientific">Lacrimispora xylanisolvens</name>
    <dbReference type="NCBI Taxonomy" id="384636"/>
    <lineage>
        <taxon>Bacteria</taxon>
        <taxon>Bacillati</taxon>
        <taxon>Bacillota</taxon>
        <taxon>Clostridia</taxon>
        <taxon>Lachnospirales</taxon>
        <taxon>Lachnospiraceae</taxon>
        <taxon>Lacrimispora</taxon>
    </lineage>
</organism>
<reference evidence="1 2" key="1">
    <citation type="submission" date="2018-02" db="EMBL/GenBank/DDBJ databases">
        <title>Genomic Encyclopedia of Archaeal and Bacterial Type Strains, Phase II (KMG-II): from individual species to whole genera.</title>
        <authorList>
            <person name="Goeker M."/>
        </authorList>
    </citation>
    <scope>NUCLEOTIDE SEQUENCE [LARGE SCALE GENOMIC DNA]</scope>
    <source>
        <strain evidence="1 2">DSM 3808</strain>
    </source>
</reference>
<evidence type="ECO:0000313" key="1">
    <source>
        <dbReference type="EMBL" id="PPK82160.1"/>
    </source>
</evidence>
<protein>
    <recommendedName>
        <fullName evidence="3">DUF4280 domain-containing protein</fullName>
    </recommendedName>
</protein>
<accession>A0A2S6HW39</accession>
<evidence type="ECO:0008006" key="3">
    <source>
        <dbReference type="Google" id="ProtNLM"/>
    </source>
</evidence>
<dbReference type="EMBL" id="PTJA01000003">
    <property type="protein sequence ID" value="PPK82160.1"/>
    <property type="molecule type" value="Genomic_DNA"/>
</dbReference>
<dbReference type="Proteomes" id="UP000237749">
    <property type="component" value="Unassembled WGS sequence"/>
</dbReference>
<dbReference type="RefSeq" id="WP_104436207.1">
    <property type="nucleotide sequence ID" value="NZ_PTJA01000003.1"/>
</dbReference>
<keyword evidence="2" id="KW-1185">Reference proteome</keyword>
<proteinExistence type="predicted"/>
<gene>
    <name evidence="1" type="ORF">BXY41_103375</name>
</gene>
<name>A0A2S6HW39_9FIRM</name>
<dbReference type="AlphaFoldDB" id="A0A2S6HW39"/>
<comment type="caution">
    <text evidence="1">The sequence shown here is derived from an EMBL/GenBank/DDBJ whole genome shotgun (WGS) entry which is preliminary data.</text>
</comment>
<evidence type="ECO:0000313" key="2">
    <source>
        <dbReference type="Proteomes" id="UP000237749"/>
    </source>
</evidence>